<comment type="catalytic activity">
    <reaction evidence="11">
        <text>2 [molybdopterin-synthase sulfur-carrier protein]-C-terminal-Gly-aminoethanethioate + cyclic pyranopterin phosphate + H2O = molybdopterin + 2 [molybdopterin-synthase sulfur-carrier protein]-C-terminal Gly-Gly + 2 H(+)</text>
        <dbReference type="Rhea" id="RHEA:26333"/>
        <dbReference type="Rhea" id="RHEA-COMP:12202"/>
        <dbReference type="Rhea" id="RHEA-COMP:19907"/>
        <dbReference type="ChEBI" id="CHEBI:15377"/>
        <dbReference type="ChEBI" id="CHEBI:15378"/>
        <dbReference type="ChEBI" id="CHEBI:58698"/>
        <dbReference type="ChEBI" id="CHEBI:59648"/>
        <dbReference type="ChEBI" id="CHEBI:90778"/>
        <dbReference type="ChEBI" id="CHEBI:232372"/>
        <dbReference type="EC" id="2.8.1.12"/>
    </reaction>
</comment>
<sequence>MMSEIRIQVQSADFDFAAEYARFDGRADMGAMVAFVGRVRDFDGSITTMSLEHYPGMTEKSLAKIVDQACDHWPLQAVTLIHRVGDLRAAEQIVLVLTASAHRQAAYEANAFIMDFLKTQAPFWKKEGSGACLEWVDARESDQSALDRWQYLRVV</sequence>
<keyword evidence="12" id="KW-0808">Transferase</keyword>
<evidence type="ECO:0000256" key="3">
    <source>
        <dbReference type="ARBA" id="ARBA00011950"/>
    </source>
</evidence>
<evidence type="ECO:0000256" key="4">
    <source>
        <dbReference type="ARBA" id="ARBA00013858"/>
    </source>
</evidence>
<proteinExistence type="inferred from homology"/>
<dbReference type="PANTHER" id="PTHR23404">
    <property type="entry name" value="MOLYBDOPTERIN SYNTHASE RELATED"/>
    <property type="match status" value="1"/>
</dbReference>
<keyword evidence="13" id="KW-1185">Reference proteome</keyword>
<dbReference type="EC" id="2.8.1.12" evidence="3"/>
<comment type="similarity">
    <text evidence="2">Belongs to the MoaE family.</text>
</comment>
<evidence type="ECO:0000256" key="6">
    <source>
        <dbReference type="ARBA" id="ARBA00026066"/>
    </source>
</evidence>
<evidence type="ECO:0000256" key="5">
    <source>
        <dbReference type="ARBA" id="ARBA00023150"/>
    </source>
</evidence>
<evidence type="ECO:0000256" key="10">
    <source>
        <dbReference type="ARBA" id="ARBA00032474"/>
    </source>
</evidence>
<evidence type="ECO:0000256" key="7">
    <source>
        <dbReference type="ARBA" id="ARBA00029745"/>
    </source>
</evidence>
<dbReference type="Pfam" id="PF02391">
    <property type="entry name" value="MoaE"/>
    <property type="match status" value="1"/>
</dbReference>
<comment type="pathway">
    <text evidence="1">Cofactor biosynthesis; molybdopterin biosynthesis.</text>
</comment>
<evidence type="ECO:0000256" key="2">
    <source>
        <dbReference type="ARBA" id="ARBA00005426"/>
    </source>
</evidence>
<evidence type="ECO:0000256" key="11">
    <source>
        <dbReference type="ARBA" id="ARBA00049878"/>
    </source>
</evidence>
<reference evidence="13" key="1">
    <citation type="journal article" date="2019" name="Int. J. Syst. Evol. Microbiol.">
        <title>The Global Catalogue of Microorganisms (GCM) 10K type strain sequencing project: providing services to taxonomists for standard genome sequencing and annotation.</title>
        <authorList>
            <consortium name="The Broad Institute Genomics Platform"/>
            <consortium name="The Broad Institute Genome Sequencing Center for Infectious Disease"/>
            <person name="Wu L."/>
            <person name="Ma J."/>
        </authorList>
    </citation>
    <scope>NUCLEOTIDE SEQUENCE [LARGE SCALE GENOMIC DNA]</scope>
    <source>
        <strain evidence="13">CCUG 62945</strain>
    </source>
</reference>
<evidence type="ECO:0000256" key="8">
    <source>
        <dbReference type="ARBA" id="ARBA00030407"/>
    </source>
</evidence>
<dbReference type="NCBIfam" id="NF007959">
    <property type="entry name" value="PRK10678.1"/>
    <property type="match status" value="1"/>
</dbReference>
<dbReference type="CDD" id="cd00756">
    <property type="entry name" value="MoaE"/>
    <property type="match status" value="1"/>
</dbReference>
<comment type="subunit">
    <text evidence="6">Heterotetramer of 2 MoaD subunits and 2 MoaE subunits. Also stable as homodimer. The enzyme changes between these two forms during catalysis.</text>
</comment>
<evidence type="ECO:0000313" key="12">
    <source>
        <dbReference type="EMBL" id="MFC7420454.1"/>
    </source>
</evidence>
<dbReference type="EMBL" id="JBHTBQ010000019">
    <property type="protein sequence ID" value="MFC7420454.1"/>
    <property type="molecule type" value="Genomic_DNA"/>
</dbReference>
<keyword evidence="5" id="KW-0501">Molybdenum cofactor biosynthesis</keyword>
<accession>A0ABW2QY84</accession>
<dbReference type="Gene3D" id="3.90.1170.40">
    <property type="entry name" value="Molybdopterin biosynthesis MoaE subunit"/>
    <property type="match status" value="1"/>
</dbReference>
<evidence type="ECO:0000313" key="13">
    <source>
        <dbReference type="Proteomes" id="UP001596473"/>
    </source>
</evidence>
<evidence type="ECO:0000256" key="1">
    <source>
        <dbReference type="ARBA" id="ARBA00005046"/>
    </source>
</evidence>
<dbReference type="InterPro" id="IPR003448">
    <property type="entry name" value="Mopterin_biosynth_MoaE"/>
</dbReference>
<dbReference type="SUPFAM" id="SSF54690">
    <property type="entry name" value="Molybdopterin synthase subunit MoaE"/>
    <property type="match status" value="1"/>
</dbReference>
<protein>
    <recommendedName>
        <fullName evidence="4">Molybdopterin synthase catalytic subunit</fullName>
        <ecNumber evidence="3">2.8.1.12</ecNumber>
    </recommendedName>
    <alternativeName>
        <fullName evidence="9">MPT synthase subunit 2</fullName>
    </alternativeName>
    <alternativeName>
        <fullName evidence="7">Molybdenum cofactor biosynthesis protein E</fullName>
    </alternativeName>
    <alternativeName>
        <fullName evidence="8">Molybdopterin-converting factor large subunit</fullName>
    </alternativeName>
    <alternativeName>
        <fullName evidence="10">Molybdopterin-converting factor subunit 2</fullName>
    </alternativeName>
</protein>
<evidence type="ECO:0000256" key="9">
    <source>
        <dbReference type="ARBA" id="ARBA00030781"/>
    </source>
</evidence>
<gene>
    <name evidence="12" type="primary">moaE</name>
    <name evidence="12" type="ORF">ACFQNF_11290</name>
</gene>
<dbReference type="GO" id="GO:0030366">
    <property type="term" value="F:molybdopterin synthase activity"/>
    <property type="evidence" value="ECO:0007669"/>
    <property type="project" value="UniProtKB-EC"/>
</dbReference>
<organism evidence="12 13">
    <name type="scientific">Iodobacter arcticus</name>
    <dbReference type="NCBI Taxonomy" id="590593"/>
    <lineage>
        <taxon>Bacteria</taxon>
        <taxon>Pseudomonadati</taxon>
        <taxon>Pseudomonadota</taxon>
        <taxon>Betaproteobacteria</taxon>
        <taxon>Neisseriales</taxon>
        <taxon>Chitinibacteraceae</taxon>
        <taxon>Iodobacter</taxon>
    </lineage>
</organism>
<dbReference type="InterPro" id="IPR036563">
    <property type="entry name" value="MoaE_sf"/>
</dbReference>
<comment type="caution">
    <text evidence="12">The sequence shown here is derived from an EMBL/GenBank/DDBJ whole genome shotgun (WGS) entry which is preliminary data.</text>
</comment>
<name>A0ABW2QY84_9NEIS</name>
<dbReference type="Proteomes" id="UP001596473">
    <property type="component" value="Unassembled WGS sequence"/>
</dbReference>
<dbReference type="RefSeq" id="WP_380188074.1">
    <property type="nucleotide sequence ID" value="NZ_JBHTBQ010000019.1"/>
</dbReference>